<accession>A0A815ABZ8</accession>
<gene>
    <name evidence="1" type="ORF">ZHD862_LOCUS25614</name>
</gene>
<evidence type="ECO:0000313" key="1">
    <source>
        <dbReference type="EMBL" id="CAF1255428.1"/>
    </source>
</evidence>
<reference evidence="1" key="1">
    <citation type="submission" date="2021-02" db="EMBL/GenBank/DDBJ databases">
        <authorList>
            <person name="Nowell W R."/>
        </authorList>
    </citation>
    <scope>NUCLEOTIDE SEQUENCE</scope>
</reference>
<dbReference type="SUPFAM" id="SSF52047">
    <property type="entry name" value="RNI-like"/>
    <property type="match status" value="1"/>
</dbReference>
<sequence>MTFETKLMAKFEDLSDEIIISIIEYLSLEDLILIFGKLNTRLSYIIFDHPWTQHQLYLQTMDNNTLKKKLDFIENMKLITRISLIKIRPFSIYRSIEIFNQYKPLSNFVNLQALSLNNITLDEAESIFTSECLSKLNNLTHLCIIFSFGIEQNNYSQRFECLISKILIHPSLRHCIFRTAQSLEFSQLQSLSFVEYLNINYCNFQSLYTLFKFTPYLRHLTATIATINELKTEQISIPSSINSLKLILCISLYDELTNFLKKFSKLQKLNIITYSIIEPLIFTSSWFKLITEYLPSLTQFRRESNVALENIASYVEPFHWPNGWQFNEKRIANGSNYSRVIIINTRF</sequence>
<evidence type="ECO:0000313" key="2">
    <source>
        <dbReference type="Proteomes" id="UP000663864"/>
    </source>
</evidence>
<protein>
    <recommendedName>
        <fullName evidence="3">F-box domain-containing protein</fullName>
    </recommendedName>
</protein>
<dbReference type="EMBL" id="CAJNOT010001843">
    <property type="protein sequence ID" value="CAF1255428.1"/>
    <property type="molecule type" value="Genomic_DNA"/>
</dbReference>
<dbReference type="Proteomes" id="UP000663864">
    <property type="component" value="Unassembled WGS sequence"/>
</dbReference>
<name>A0A815ABZ8_9BILA</name>
<evidence type="ECO:0008006" key="3">
    <source>
        <dbReference type="Google" id="ProtNLM"/>
    </source>
</evidence>
<proteinExistence type="predicted"/>
<dbReference type="AlphaFoldDB" id="A0A815ABZ8"/>
<dbReference type="InterPro" id="IPR032675">
    <property type="entry name" value="LRR_dom_sf"/>
</dbReference>
<organism evidence="1 2">
    <name type="scientific">Rotaria sordida</name>
    <dbReference type="NCBI Taxonomy" id="392033"/>
    <lineage>
        <taxon>Eukaryota</taxon>
        <taxon>Metazoa</taxon>
        <taxon>Spiralia</taxon>
        <taxon>Gnathifera</taxon>
        <taxon>Rotifera</taxon>
        <taxon>Eurotatoria</taxon>
        <taxon>Bdelloidea</taxon>
        <taxon>Philodinida</taxon>
        <taxon>Philodinidae</taxon>
        <taxon>Rotaria</taxon>
    </lineage>
</organism>
<comment type="caution">
    <text evidence="1">The sequence shown here is derived from an EMBL/GenBank/DDBJ whole genome shotgun (WGS) entry which is preliminary data.</text>
</comment>
<dbReference type="Gene3D" id="3.80.10.10">
    <property type="entry name" value="Ribonuclease Inhibitor"/>
    <property type="match status" value="1"/>
</dbReference>